<name>A0A1F7F8E4_UNCRA</name>
<reference evidence="1 2" key="1">
    <citation type="journal article" date="2016" name="Nat. Commun.">
        <title>Thousands of microbial genomes shed light on interconnected biogeochemical processes in an aquifer system.</title>
        <authorList>
            <person name="Anantharaman K."/>
            <person name="Brown C.T."/>
            <person name="Hug L.A."/>
            <person name="Sharon I."/>
            <person name="Castelle C.J."/>
            <person name="Probst A.J."/>
            <person name="Thomas B.C."/>
            <person name="Singh A."/>
            <person name="Wilkins M.J."/>
            <person name="Karaoz U."/>
            <person name="Brodie E.L."/>
            <person name="Williams K.H."/>
            <person name="Hubbard S.S."/>
            <person name="Banfield J.F."/>
        </authorList>
    </citation>
    <scope>NUCLEOTIDE SEQUENCE [LARGE SCALE GENOMIC DNA]</scope>
</reference>
<dbReference type="EMBL" id="MFYX01000102">
    <property type="protein sequence ID" value="OGK02786.1"/>
    <property type="molecule type" value="Genomic_DNA"/>
</dbReference>
<gene>
    <name evidence="1" type="ORF">A2519_07540</name>
</gene>
<organism evidence="1 2">
    <name type="scientific">Candidatus Raymondbacteria bacterium RIFOXYD12_FULL_49_13</name>
    <dbReference type="NCBI Taxonomy" id="1817890"/>
    <lineage>
        <taxon>Bacteria</taxon>
        <taxon>Raymondiibacteriota</taxon>
    </lineage>
</organism>
<evidence type="ECO:0000313" key="2">
    <source>
        <dbReference type="Proteomes" id="UP000179243"/>
    </source>
</evidence>
<dbReference type="Proteomes" id="UP000179243">
    <property type="component" value="Unassembled WGS sequence"/>
</dbReference>
<comment type="caution">
    <text evidence="1">The sequence shown here is derived from an EMBL/GenBank/DDBJ whole genome shotgun (WGS) entry which is preliminary data.</text>
</comment>
<dbReference type="AlphaFoldDB" id="A0A1F7F8E4"/>
<protein>
    <submittedName>
        <fullName evidence="1">Uncharacterized protein</fullName>
    </submittedName>
</protein>
<evidence type="ECO:0000313" key="1">
    <source>
        <dbReference type="EMBL" id="OGK02786.1"/>
    </source>
</evidence>
<sequence>MIFAKKTIAKECGIRIVNLLTYDASIIYFYSVSPQYTVKAALQPPETQISIEAPPLQVMYLPREEYTS</sequence>
<accession>A0A1F7F8E4</accession>
<proteinExistence type="predicted"/>